<evidence type="ECO:0000256" key="1">
    <source>
        <dbReference type="SAM" id="MobiDB-lite"/>
    </source>
</evidence>
<dbReference type="RefSeq" id="WP_053000687.1">
    <property type="nucleotide sequence ID" value="NZ_CP006644.1"/>
</dbReference>
<dbReference type="EMBL" id="CP006644">
    <property type="protein sequence ID" value="AHE55894.1"/>
    <property type="molecule type" value="Genomic_DNA"/>
</dbReference>
<protein>
    <submittedName>
        <fullName evidence="2">Uncharacterized protein</fullName>
    </submittedName>
</protein>
<gene>
    <name evidence="2" type="ORF">NX02_21290</name>
</gene>
<dbReference type="AlphaFoldDB" id="W0ADB2"/>
<evidence type="ECO:0000313" key="2">
    <source>
        <dbReference type="EMBL" id="AHE55894.1"/>
    </source>
</evidence>
<organism evidence="2 3">
    <name type="scientific">Sphingomonas sanxanigenens DSM 19645 = NX02</name>
    <dbReference type="NCBI Taxonomy" id="1123269"/>
    <lineage>
        <taxon>Bacteria</taxon>
        <taxon>Pseudomonadati</taxon>
        <taxon>Pseudomonadota</taxon>
        <taxon>Alphaproteobacteria</taxon>
        <taxon>Sphingomonadales</taxon>
        <taxon>Sphingomonadaceae</taxon>
        <taxon>Sphingomonas</taxon>
    </lineage>
</organism>
<accession>W0ADB2</accession>
<proteinExistence type="predicted"/>
<sequence>MDGDDPDLGFTASLLAHALKYEGLSDKQARYADRIVDRLTALYRRGHLASQIDSAGDGQPEGLADAQIAGHA</sequence>
<name>W0ADB2_9SPHN</name>
<dbReference type="HOGENOM" id="CLU_2720300_0_0_5"/>
<evidence type="ECO:0000313" key="3">
    <source>
        <dbReference type="Proteomes" id="UP000018851"/>
    </source>
</evidence>
<keyword evidence="3" id="KW-1185">Reference proteome</keyword>
<dbReference type="Proteomes" id="UP000018851">
    <property type="component" value="Chromosome"/>
</dbReference>
<reference evidence="2 3" key="1">
    <citation type="submission" date="2013-07" db="EMBL/GenBank/DDBJ databases">
        <title>Completed genome of Sphingomonas sanxanigenens NX02.</title>
        <authorList>
            <person name="Ma T."/>
            <person name="Huang H."/>
            <person name="Wu M."/>
            <person name="Li X."/>
            <person name="Li G."/>
        </authorList>
    </citation>
    <scope>NUCLEOTIDE SEQUENCE [LARGE SCALE GENOMIC DNA]</scope>
    <source>
        <strain evidence="2 3">NX02</strain>
    </source>
</reference>
<dbReference type="KEGG" id="ssan:NX02_21290"/>
<dbReference type="PATRIC" id="fig|1123269.5.peg.4166"/>
<dbReference type="OrthoDB" id="8515434at2"/>
<feature type="region of interest" description="Disordered" evidence="1">
    <location>
        <begin position="50"/>
        <end position="72"/>
    </location>
</feature>